<dbReference type="KEGG" id="loa:LOAG_01005"/>
<dbReference type="Proteomes" id="UP000095285">
    <property type="component" value="Unassembled WGS sequence"/>
</dbReference>
<dbReference type="AlphaFoldDB" id="A0A1I7VX06"/>
<reference evidence="1 2" key="1">
    <citation type="submission" date="2012-04" db="EMBL/GenBank/DDBJ databases">
        <title>The Genome Sequence of Loa loa.</title>
        <authorList>
            <consortium name="The Broad Institute Genome Sequencing Platform"/>
            <consortium name="Broad Institute Genome Sequencing Center for Infectious Disease"/>
            <person name="Nutman T.B."/>
            <person name="Fink D.L."/>
            <person name="Russ C."/>
            <person name="Young S."/>
            <person name="Zeng Q."/>
            <person name="Gargeya S."/>
            <person name="Alvarado L."/>
            <person name="Berlin A."/>
            <person name="Chapman S.B."/>
            <person name="Chen Z."/>
            <person name="Freedman E."/>
            <person name="Gellesch M."/>
            <person name="Goldberg J."/>
            <person name="Griggs A."/>
            <person name="Gujja S."/>
            <person name="Heilman E.R."/>
            <person name="Heiman D."/>
            <person name="Howarth C."/>
            <person name="Mehta T."/>
            <person name="Neiman D."/>
            <person name="Pearson M."/>
            <person name="Roberts A."/>
            <person name="Saif S."/>
            <person name="Shea T."/>
            <person name="Shenoy N."/>
            <person name="Sisk P."/>
            <person name="Stolte C."/>
            <person name="Sykes S."/>
            <person name="White J."/>
            <person name="Yandava C."/>
            <person name="Haas B."/>
            <person name="Henn M.R."/>
            <person name="Nusbaum C."/>
            <person name="Birren B."/>
        </authorList>
    </citation>
    <scope>NUCLEOTIDE SEQUENCE [LARGE SCALE GENOMIC DNA]</scope>
</reference>
<evidence type="ECO:0000313" key="2">
    <source>
        <dbReference type="Proteomes" id="UP000095285"/>
    </source>
</evidence>
<sequence length="80" mass="8691">MGLQTLPADNNQSKDIRNIVRVSRIQQCYDNTIENTAVMTTITTGVGDSSPMTGFSSSDSSLMTGSMIGRFKKKTHHLPA</sequence>
<dbReference type="RefSeq" id="XP_003136593.1">
    <property type="nucleotide sequence ID" value="XM_003136545.1"/>
</dbReference>
<evidence type="ECO:0000313" key="3">
    <source>
        <dbReference type="WBParaSite" id="EN70_7207"/>
    </source>
</evidence>
<accession>A0A1S0UA28</accession>
<dbReference type="GeneID" id="9938374"/>
<dbReference type="InParanoid" id="A0A1I7VX06"/>
<organism evidence="2 3">
    <name type="scientific">Loa loa</name>
    <name type="common">Eye worm</name>
    <name type="synonym">Filaria loa</name>
    <dbReference type="NCBI Taxonomy" id="7209"/>
    <lineage>
        <taxon>Eukaryota</taxon>
        <taxon>Metazoa</taxon>
        <taxon>Ecdysozoa</taxon>
        <taxon>Nematoda</taxon>
        <taxon>Chromadorea</taxon>
        <taxon>Rhabditida</taxon>
        <taxon>Spirurina</taxon>
        <taxon>Spiruromorpha</taxon>
        <taxon>Filarioidea</taxon>
        <taxon>Onchocercidae</taxon>
        <taxon>Loa</taxon>
    </lineage>
</organism>
<reference evidence="3" key="2">
    <citation type="submission" date="2016-11" db="UniProtKB">
        <authorList>
            <consortium name="WormBaseParasite"/>
        </authorList>
    </citation>
    <scope>IDENTIFICATION</scope>
</reference>
<keyword evidence="2" id="KW-1185">Reference proteome</keyword>
<accession>A0A1I7VX06</accession>
<dbReference type="CTD" id="9938374"/>
<name>A0A1I7VX06_LOALO</name>
<dbReference type="WBParaSite" id="EN70_7207">
    <property type="protein sequence ID" value="EN70_7207"/>
    <property type="gene ID" value="EN70_7207"/>
</dbReference>
<evidence type="ECO:0000313" key="1">
    <source>
        <dbReference type="EMBL" id="EFO27474.1"/>
    </source>
</evidence>
<dbReference type="EMBL" id="JH712121">
    <property type="protein sequence ID" value="EFO27474.1"/>
    <property type="molecule type" value="Genomic_DNA"/>
</dbReference>
<protein>
    <submittedName>
        <fullName evidence="1 3">Uncharacterized protein</fullName>
    </submittedName>
</protein>
<proteinExistence type="predicted"/>
<gene>
    <name evidence="1 3" type="ORF">LOAG_01005</name>
</gene>